<dbReference type="PANTHER" id="PTHR31611">
    <property type="entry name" value="HIGH-AFFINITY NICKEL TRANSPORT PROTEIN NIC1"/>
    <property type="match status" value="1"/>
</dbReference>
<keyword evidence="5 8" id="KW-0812">Transmembrane</keyword>
<dbReference type="InterPro" id="IPR011541">
    <property type="entry name" value="Ni/Co_transpt_high_affinity"/>
</dbReference>
<evidence type="ECO:0000256" key="3">
    <source>
        <dbReference type="ARBA" id="ARBA00022448"/>
    </source>
</evidence>
<dbReference type="EMBL" id="JAFBER010000022">
    <property type="protein sequence ID" value="MBM7646520.1"/>
    <property type="molecule type" value="Genomic_DNA"/>
</dbReference>
<evidence type="ECO:0000256" key="7">
    <source>
        <dbReference type="ARBA" id="ARBA00023136"/>
    </source>
</evidence>
<organism evidence="9 10">
    <name type="scientific">Scopulibacillus daqui</name>
    <dbReference type="NCBI Taxonomy" id="1469162"/>
    <lineage>
        <taxon>Bacteria</taxon>
        <taxon>Bacillati</taxon>
        <taxon>Bacillota</taxon>
        <taxon>Bacilli</taxon>
        <taxon>Bacillales</taxon>
        <taxon>Sporolactobacillaceae</taxon>
        <taxon>Scopulibacillus</taxon>
    </lineage>
</organism>
<keyword evidence="4" id="KW-0533">Nickel</keyword>
<dbReference type="RefSeq" id="WP_205004401.1">
    <property type="nucleotide sequence ID" value="NZ_JAFBER010000022.1"/>
</dbReference>
<protein>
    <recommendedName>
        <fullName evidence="8">Nickel/cobalt efflux system</fullName>
    </recommendedName>
</protein>
<evidence type="ECO:0000313" key="9">
    <source>
        <dbReference type="EMBL" id="MBM7646520.1"/>
    </source>
</evidence>
<evidence type="ECO:0000256" key="6">
    <source>
        <dbReference type="ARBA" id="ARBA00022989"/>
    </source>
</evidence>
<feature type="transmembrane region" description="Helical" evidence="8">
    <location>
        <begin position="202"/>
        <end position="223"/>
    </location>
</feature>
<feature type="transmembrane region" description="Helical" evidence="8">
    <location>
        <begin position="229"/>
        <end position="249"/>
    </location>
</feature>
<evidence type="ECO:0000256" key="8">
    <source>
        <dbReference type="RuleBase" id="RU362101"/>
    </source>
</evidence>
<feature type="transmembrane region" description="Helical" evidence="8">
    <location>
        <begin position="161"/>
        <end position="181"/>
    </location>
</feature>
<comment type="subcellular location">
    <subcellularLocation>
        <location evidence="8">Cell membrane</location>
        <topology evidence="8">Multi-pass membrane protein</topology>
    </subcellularLocation>
    <subcellularLocation>
        <location evidence="1">Endomembrane system</location>
        <topology evidence="1">Multi-pass membrane protein</topology>
    </subcellularLocation>
</comment>
<feature type="transmembrane region" description="Helical" evidence="8">
    <location>
        <begin position="79"/>
        <end position="101"/>
    </location>
</feature>
<feature type="transmembrane region" description="Helical" evidence="8">
    <location>
        <begin position="45"/>
        <end position="67"/>
    </location>
</feature>
<dbReference type="Pfam" id="PF03824">
    <property type="entry name" value="NicO"/>
    <property type="match status" value="1"/>
</dbReference>
<dbReference type="Proteomes" id="UP000808914">
    <property type="component" value="Unassembled WGS sequence"/>
</dbReference>
<dbReference type="PANTHER" id="PTHR31611:SF0">
    <property type="entry name" value="HIGH-AFFINITY NICKEL TRANSPORT PROTEIN NIC1"/>
    <property type="match status" value="1"/>
</dbReference>
<accession>A0ABS2Q2K6</accession>
<evidence type="ECO:0000256" key="5">
    <source>
        <dbReference type="ARBA" id="ARBA00022692"/>
    </source>
</evidence>
<evidence type="ECO:0000256" key="2">
    <source>
        <dbReference type="ARBA" id="ARBA00010892"/>
    </source>
</evidence>
<keyword evidence="7 8" id="KW-0472">Membrane</keyword>
<sequence length="265" mass="29388">METLSLLLLVFTLGIRHGLDADHLAYIDGVARYNWRKNSPWARWVGTFFSFGHGLIVASIAVILGMVSQNFRYPSYFDAIGTWVSVLSLFLIGTLNIYNLLHTEDKDYEPKGIKGKVIPKVFSETTNPLMIILTGIVFAAAADTVSQTAVWALAASHFSSYMPIILGLTFMIGMMLTDTADSLITFRMINQSGKMGQTASKVMGWVIVALAYGVSLYEAVTYFNPSMEINFEAVGVALFTIIVCIYTALRFRKGNRLREDSDMTS</sequence>
<keyword evidence="3 8" id="KW-0813">Transport</keyword>
<keyword evidence="6 8" id="KW-1133">Transmembrane helix</keyword>
<gene>
    <name evidence="9" type="ORF">JOD45_002750</name>
</gene>
<evidence type="ECO:0000313" key="10">
    <source>
        <dbReference type="Proteomes" id="UP000808914"/>
    </source>
</evidence>
<comment type="similarity">
    <text evidence="2 8">Belongs to the NiCoT transporter (TC 2.A.52) family.</text>
</comment>
<evidence type="ECO:0000256" key="1">
    <source>
        <dbReference type="ARBA" id="ARBA00004127"/>
    </source>
</evidence>
<reference evidence="9 10" key="1">
    <citation type="submission" date="2021-01" db="EMBL/GenBank/DDBJ databases">
        <title>Genomic Encyclopedia of Type Strains, Phase IV (KMG-IV): sequencing the most valuable type-strain genomes for metagenomic binning, comparative biology and taxonomic classification.</title>
        <authorList>
            <person name="Goeker M."/>
        </authorList>
    </citation>
    <scope>NUCLEOTIDE SEQUENCE [LARGE SCALE GENOMIC DNA]</scope>
    <source>
        <strain evidence="9 10">DSM 28236</strain>
    </source>
</reference>
<evidence type="ECO:0000256" key="4">
    <source>
        <dbReference type="ARBA" id="ARBA00022596"/>
    </source>
</evidence>
<keyword evidence="10" id="KW-1185">Reference proteome</keyword>
<name>A0ABS2Q2K6_9BACL</name>
<comment type="caution">
    <text evidence="9">The sequence shown here is derived from an EMBL/GenBank/DDBJ whole genome shotgun (WGS) entry which is preliminary data.</text>
</comment>
<dbReference type="InterPro" id="IPR004688">
    <property type="entry name" value="Ni/Co_transpt"/>
</dbReference>
<proteinExistence type="inferred from homology"/>